<evidence type="ECO:0000313" key="4">
    <source>
        <dbReference type="Proteomes" id="UP001629058"/>
    </source>
</evidence>
<accession>A0ABW8Y6N7</accession>
<dbReference type="Proteomes" id="UP001629058">
    <property type="component" value="Unassembled WGS sequence"/>
</dbReference>
<keyword evidence="2" id="KW-0472">Membrane</keyword>
<keyword evidence="4" id="KW-1185">Reference proteome</keyword>
<feature type="transmembrane region" description="Helical" evidence="2">
    <location>
        <begin position="132"/>
        <end position="149"/>
    </location>
</feature>
<evidence type="ECO:0000256" key="1">
    <source>
        <dbReference type="SAM" id="MobiDB-lite"/>
    </source>
</evidence>
<evidence type="ECO:0000313" key="3">
    <source>
        <dbReference type="EMBL" id="MFL9835025.1"/>
    </source>
</evidence>
<feature type="region of interest" description="Disordered" evidence="1">
    <location>
        <begin position="1"/>
        <end position="35"/>
    </location>
</feature>
<feature type="transmembrane region" description="Helical" evidence="2">
    <location>
        <begin position="79"/>
        <end position="96"/>
    </location>
</feature>
<organism evidence="3 4">
    <name type="scientific">Chryseobacterium terrae</name>
    <dbReference type="NCBI Taxonomy" id="3163299"/>
    <lineage>
        <taxon>Bacteria</taxon>
        <taxon>Pseudomonadati</taxon>
        <taxon>Bacteroidota</taxon>
        <taxon>Flavobacteriia</taxon>
        <taxon>Flavobacteriales</taxon>
        <taxon>Weeksellaceae</taxon>
        <taxon>Chryseobacterium group</taxon>
        <taxon>Chryseobacterium</taxon>
    </lineage>
</organism>
<feature type="transmembrane region" description="Helical" evidence="2">
    <location>
        <begin position="103"/>
        <end position="126"/>
    </location>
</feature>
<comment type="caution">
    <text evidence="3">The sequence shown here is derived from an EMBL/GenBank/DDBJ whole genome shotgun (WGS) entry which is preliminary data.</text>
</comment>
<evidence type="ECO:0000256" key="2">
    <source>
        <dbReference type="SAM" id="Phobius"/>
    </source>
</evidence>
<feature type="transmembrane region" description="Helical" evidence="2">
    <location>
        <begin position="41"/>
        <end position="59"/>
    </location>
</feature>
<proteinExistence type="predicted"/>
<feature type="compositionally biased region" description="Basic and acidic residues" evidence="1">
    <location>
        <begin position="1"/>
        <end position="16"/>
    </location>
</feature>
<gene>
    <name evidence="3" type="ORF">ABS765_13430</name>
</gene>
<sequence>MKSHKQHLEIQSRRTLEQTQESVPSSLPHRDNKKLSRGKQIASTILLIFSGILLYADNFLDFGLDLNQPVPNFIILKNFIYALEISIAPIIIIFASRMKPFTLAYLVPLYAYMNMIIGNIILIYGYEIFDFWWYRLLIAGTVIPVYFILRRTIQYYEIKTLQDEIKDELLEMYKKQDFDEK</sequence>
<reference evidence="3 4" key="1">
    <citation type="submission" date="2024-06" db="EMBL/GenBank/DDBJ databases">
        <authorList>
            <person name="Kaempfer P."/>
            <person name="Viver T."/>
        </authorList>
    </citation>
    <scope>NUCLEOTIDE SEQUENCE [LARGE SCALE GENOMIC DNA]</scope>
    <source>
        <strain evidence="3 4">ST-37</strain>
    </source>
</reference>
<protein>
    <submittedName>
        <fullName evidence="3">Uncharacterized protein</fullName>
    </submittedName>
</protein>
<keyword evidence="2" id="KW-1133">Transmembrane helix</keyword>
<keyword evidence="2" id="KW-0812">Transmembrane</keyword>
<name>A0ABW8Y6N7_9FLAO</name>
<dbReference type="EMBL" id="JBELPY010000009">
    <property type="protein sequence ID" value="MFL9835025.1"/>
    <property type="molecule type" value="Genomic_DNA"/>
</dbReference>
<dbReference type="RefSeq" id="WP_408091370.1">
    <property type="nucleotide sequence ID" value="NZ_JBELPY010000009.1"/>
</dbReference>